<dbReference type="Proteomes" id="UP000070250">
    <property type="component" value="Chromosome"/>
</dbReference>
<keyword evidence="9 13" id="KW-0238">DNA-binding</keyword>
<evidence type="ECO:0000313" key="16">
    <source>
        <dbReference type="Proteomes" id="UP000070250"/>
    </source>
</evidence>
<dbReference type="InterPro" id="IPR012337">
    <property type="entry name" value="RNaseH-like_sf"/>
</dbReference>
<keyword evidence="2 13" id="KW-0963">Cytoplasm</keyword>
<dbReference type="PANTHER" id="PTHR30194:SF3">
    <property type="entry name" value="CROSSOVER JUNCTION ENDODEOXYRIBONUCLEASE RUVC"/>
    <property type="match status" value="1"/>
</dbReference>
<dbReference type="GO" id="GO:0006310">
    <property type="term" value="P:DNA recombination"/>
    <property type="evidence" value="ECO:0007669"/>
    <property type="project" value="UniProtKB-UniRule"/>
</dbReference>
<evidence type="ECO:0000256" key="5">
    <source>
        <dbReference type="ARBA" id="ARBA00022759"/>
    </source>
</evidence>
<dbReference type="GO" id="GO:0006281">
    <property type="term" value="P:DNA repair"/>
    <property type="evidence" value="ECO:0007669"/>
    <property type="project" value="UniProtKB-UniRule"/>
</dbReference>
<dbReference type="PATRIC" id="fig|465721.4.peg.1832"/>
<dbReference type="PROSITE" id="PS01321">
    <property type="entry name" value="RUVC"/>
    <property type="match status" value="1"/>
</dbReference>
<dbReference type="GO" id="GO:0005737">
    <property type="term" value="C:cytoplasm"/>
    <property type="evidence" value="ECO:0007669"/>
    <property type="project" value="UniProtKB-SubCell"/>
</dbReference>
<keyword evidence="16" id="KW-1185">Reference proteome</keyword>
<comment type="similarity">
    <text evidence="1 13">Belongs to the RuvC family.</text>
</comment>
<dbReference type="SUPFAM" id="SSF53098">
    <property type="entry name" value="Ribonuclease H-like"/>
    <property type="match status" value="1"/>
</dbReference>
<dbReference type="STRING" id="465721.ACG33_08620"/>
<evidence type="ECO:0000313" key="15">
    <source>
        <dbReference type="EMBL" id="AMN47158.1"/>
    </source>
</evidence>
<dbReference type="Pfam" id="PF02075">
    <property type="entry name" value="RuvC"/>
    <property type="match status" value="1"/>
</dbReference>
<name>A0A127FC49_STEDE</name>
<keyword evidence="3 13" id="KW-0540">Nuclease</keyword>
<dbReference type="GO" id="GO:0003677">
    <property type="term" value="F:DNA binding"/>
    <property type="evidence" value="ECO:0007669"/>
    <property type="project" value="UniProtKB-KW"/>
</dbReference>
<keyword evidence="4 13" id="KW-0479">Metal-binding</keyword>
<comment type="subunit">
    <text evidence="13">Homodimer which binds Holliday junction (HJ) DNA. The HJ becomes 2-fold symmetrical on binding to RuvC with unstacked arms; it has a different conformation from HJ DNA in complex with RuvA. In the full resolvosome a probable DNA-RuvA(4)-RuvB(12)-RuvC(2) complex forms which resolves the HJ.</text>
</comment>
<comment type="function">
    <text evidence="13">The RuvA-RuvB-RuvC complex processes Holliday junction (HJ) DNA during genetic recombination and DNA repair. Endonuclease that resolves HJ intermediates. Cleaves cruciform DNA by making single-stranded nicks across the HJ at symmetrical positions within the homologous arms, yielding a 5'-phosphate and a 3'-hydroxyl group; requires a central core of homology in the junction. The consensus cleavage sequence is 5'-(A/T)TT(C/G)-3'. Cleavage occurs on the 3'-side of the TT dinucleotide at the point of strand exchange. HJ branch migration catalyzed by RuvA-RuvB allows RuvC to scan DNA until it finds its consensus sequence, where it cleaves and resolves the cruciform DNA.</text>
</comment>
<dbReference type="AlphaFoldDB" id="A0A127FC49"/>
<evidence type="ECO:0000256" key="6">
    <source>
        <dbReference type="ARBA" id="ARBA00022763"/>
    </source>
</evidence>
<dbReference type="InterPro" id="IPR020563">
    <property type="entry name" value="X-over_junc_endoDNase_Mg_BS"/>
</dbReference>
<reference evidence="15 16" key="1">
    <citation type="submission" date="2015-06" db="EMBL/GenBank/DDBJ databases">
        <title>A Comprehensive Approach to Explore the Metabolic and Phylogenetic Diversity of Bacterial Steroid Degradation in the Environment: Testosterone as an Example.</title>
        <authorList>
            <person name="Yang F.-C."/>
            <person name="Chen Y.-L."/>
            <person name="Yu C.-P."/>
            <person name="Tang S.-L."/>
            <person name="Wang P.-H."/>
            <person name="Ismail W."/>
            <person name="Wang C.-H."/>
            <person name="Yang C.-Y."/>
            <person name="Chiang Y.-R."/>
        </authorList>
    </citation>
    <scope>NUCLEOTIDE SEQUENCE [LARGE SCALE GENOMIC DNA]</scope>
    <source>
        <strain evidence="15 16">DSM 18526</strain>
    </source>
</reference>
<dbReference type="FunFam" id="3.30.420.10:FF:000002">
    <property type="entry name" value="Crossover junction endodeoxyribonuclease RuvC"/>
    <property type="match status" value="1"/>
</dbReference>
<dbReference type="InterPro" id="IPR002176">
    <property type="entry name" value="X-over_junc_endoDNase_RuvC"/>
</dbReference>
<organism evidence="15 16">
    <name type="scientific">Steroidobacter denitrificans</name>
    <dbReference type="NCBI Taxonomy" id="465721"/>
    <lineage>
        <taxon>Bacteria</taxon>
        <taxon>Pseudomonadati</taxon>
        <taxon>Pseudomonadota</taxon>
        <taxon>Gammaproteobacteria</taxon>
        <taxon>Steroidobacterales</taxon>
        <taxon>Steroidobacteraceae</taxon>
        <taxon>Steroidobacter</taxon>
    </lineage>
</organism>
<evidence type="ECO:0000256" key="9">
    <source>
        <dbReference type="ARBA" id="ARBA00023125"/>
    </source>
</evidence>
<evidence type="ECO:0000256" key="11">
    <source>
        <dbReference type="ARBA" id="ARBA00023204"/>
    </source>
</evidence>
<dbReference type="PANTHER" id="PTHR30194">
    <property type="entry name" value="CROSSOVER JUNCTION ENDODEOXYRIBONUCLEASE RUVC"/>
    <property type="match status" value="1"/>
</dbReference>
<protein>
    <recommendedName>
        <fullName evidence="13 14">Crossover junction endodeoxyribonuclease RuvC</fullName>
        <ecNumber evidence="13 14">3.1.21.10</ecNumber>
    </recommendedName>
    <alternativeName>
        <fullName evidence="13">Holliday junction nuclease RuvC</fullName>
    </alternativeName>
    <alternativeName>
        <fullName evidence="13">Holliday junction resolvase RuvC</fullName>
    </alternativeName>
</protein>
<dbReference type="OrthoDB" id="9805499at2"/>
<feature type="active site" evidence="13">
    <location>
        <position position="11"/>
    </location>
</feature>
<feature type="binding site" evidence="13">
    <location>
        <position position="11"/>
    </location>
    <ligand>
        <name>Mg(2+)</name>
        <dbReference type="ChEBI" id="CHEBI:18420"/>
        <label>1</label>
    </ligand>
</feature>
<sequence length="171" mass="18153">MPGCARILGLDPGSLRTGYAIVQIEHHQAAYLAAGVIRTQGSCLAERLREIFTGVAQLAREHHPDEVAIERVFMHRNADSALKLGQARGAALSATFELRPKVFEYAPREVKLAVVGTGAAQKAQVELMVRRLLSLTAPLAEDAADALAIALCHAHSRRLLGLASVAAGASS</sequence>
<dbReference type="NCBIfam" id="TIGR00228">
    <property type="entry name" value="ruvC"/>
    <property type="match status" value="1"/>
</dbReference>
<keyword evidence="5 13" id="KW-0255">Endonuclease</keyword>
<feature type="binding site" evidence="13">
    <location>
        <position position="70"/>
    </location>
    <ligand>
        <name>Mg(2+)</name>
        <dbReference type="ChEBI" id="CHEBI:18420"/>
        <label>2</label>
    </ligand>
</feature>
<evidence type="ECO:0000256" key="7">
    <source>
        <dbReference type="ARBA" id="ARBA00022801"/>
    </source>
</evidence>
<comment type="catalytic activity">
    <reaction evidence="12 13">
        <text>Endonucleolytic cleavage at a junction such as a reciprocal single-stranded crossover between two homologous DNA duplexes (Holliday junction).</text>
        <dbReference type="EC" id="3.1.21.10"/>
    </reaction>
</comment>
<evidence type="ECO:0000256" key="14">
    <source>
        <dbReference type="NCBIfam" id="TIGR00228"/>
    </source>
</evidence>
<dbReference type="HAMAP" id="MF_00034">
    <property type="entry name" value="RuvC"/>
    <property type="match status" value="1"/>
</dbReference>
<comment type="cofactor">
    <cofactor evidence="13">
        <name>Mg(2+)</name>
        <dbReference type="ChEBI" id="CHEBI:18420"/>
    </cofactor>
    <text evidence="13">Binds 2 Mg(2+) ion per subunit.</text>
</comment>
<dbReference type="Gene3D" id="3.30.420.10">
    <property type="entry name" value="Ribonuclease H-like superfamily/Ribonuclease H"/>
    <property type="match status" value="1"/>
</dbReference>
<keyword evidence="6 13" id="KW-0227">DNA damage</keyword>
<accession>A0A127FC49</accession>
<dbReference type="GO" id="GO:0008821">
    <property type="term" value="F:crossover junction DNA endonuclease activity"/>
    <property type="evidence" value="ECO:0007669"/>
    <property type="project" value="UniProtKB-UniRule"/>
</dbReference>
<evidence type="ECO:0000256" key="10">
    <source>
        <dbReference type="ARBA" id="ARBA00023172"/>
    </source>
</evidence>
<proteinExistence type="inferred from homology"/>
<feature type="active site" evidence="13">
    <location>
        <position position="70"/>
    </location>
</feature>
<dbReference type="EMBL" id="CP011971">
    <property type="protein sequence ID" value="AMN47158.1"/>
    <property type="molecule type" value="Genomic_DNA"/>
</dbReference>
<dbReference type="CDD" id="cd16962">
    <property type="entry name" value="RuvC"/>
    <property type="match status" value="1"/>
</dbReference>
<evidence type="ECO:0000256" key="3">
    <source>
        <dbReference type="ARBA" id="ARBA00022722"/>
    </source>
</evidence>
<keyword evidence="7 13" id="KW-0378">Hydrolase</keyword>
<evidence type="ECO:0000256" key="2">
    <source>
        <dbReference type="ARBA" id="ARBA00022490"/>
    </source>
</evidence>
<evidence type="ECO:0000256" key="12">
    <source>
        <dbReference type="ARBA" id="ARBA00029354"/>
    </source>
</evidence>
<evidence type="ECO:0000256" key="8">
    <source>
        <dbReference type="ARBA" id="ARBA00022842"/>
    </source>
</evidence>
<gene>
    <name evidence="13" type="primary">ruvC</name>
    <name evidence="15" type="ORF">ACG33_08620</name>
</gene>
<dbReference type="PRINTS" id="PR00696">
    <property type="entry name" value="RSOLVASERUVC"/>
</dbReference>
<feature type="active site" evidence="13">
    <location>
        <position position="142"/>
    </location>
</feature>
<evidence type="ECO:0000256" key="4">
    <source>
        <dbReference type="ARBA" id="ARBA00022723"/>
    </source>
</evidence>
<dbReference type="KEGG" id="sdf:ACG33_08620"/>
<dbReference type="GO" id="GO:0000287">
    <property type="term" value="F:magnesium ion binding"/>
    <property type="evidence" value="ECO:0007669"/>
    <property type="project" value="UniProtKB-UniRule"/>
</dbReference>
<keyword evidence="8 13" id="KW-0460">Magnesium</keyword>
<dbReference type="EC" id="3.1.21.10" evidence="13 14"/>
<evidence type="ECO:0000256" key="1">
    <source>
        <dbReference type="ARBA" id="ARBA00009518"/>
    </source>
</evidence>
<feature type="binding site" evidence="13">
    <location>
        <position position="142"/>
    </location>
    <ligand>
        <name>Mg(2+)</name>
        <dbReference type="ChEBI" id="CHEBI:18420"/>
        <label>1</label>
    </ligand>
</feature>
<comment type="subcellular location">
    <subcellularLocation>
        <location evidence="13">Cytoplasm</location>
    </subcellularLocation>
</comment>
<dbReference type="GO" id="GO:0048476">
    <property type="term" value="C:Holliday junction resolvase complex"/>
    <property type="evidence" value="ECO:0007669"/>
    <property type="project" value="UniProtKB-UniRule"/>
</dbReference>
<evidence type="ECO:0000256" key="13">
    <source>
        <dbReference type="HAMAP-Rule" id="MF_00034"/>
    </source>
</evidence>
<dbReference type="RefSeq" id="WP_066923082.1">
    <property type="nucleotide sequence ID" value="NZ_CP011971.1"/>
</dbReference>
<keyword evidence="11 13" id="KW-0234">DNA repair</keyword>
<dbReference type="InterPro" id="IPR036397">
    <property type="entry name" value="RNaseH_sf"/>
</dbReference>
<keyword evidence="10 13" id="KW-0233">DNA recombination</keyword>